<dbReference type="AlphaFoldDB" id="G7E4Q2"/>
<dbReference type="OrthoDB" id="3359404at2759"/>
<accession>G7E4Q2</accession>
<organism evidence="3 4">
    <name type="scientific">Mixia osmundae (strain CBS 9802 / IAM 14324 / JCM 22182 / KY 12970)</name>
    <dbReference type="NCBI Taxonomy" id="764103"/>
    <lineage>
        <taxon>Eukaryota</taxon>
        <taxon>Fungi</taxon>
        <taxon>Dikarya</taxon>
        <taxon>Basidiomycota</taxon>
        <taxon>Pucciniomycotina</taxon>
        <taxon>Mixiomycetes</taxon>
        <taxon>Mixiales</taxon>
        <taxon>Mixiaceae</taxon>
        <taxon>Mixia</taxon>
    </lineage>
</organism>
<evidence type="ECO:0000313" key="4">
    <source>
        <dbReference type="Proteomes" id="UP000009131"/>
    </source>
</evidence>
<keyword evidence="1" id="KW-0175">Coiled coil</keyword>
<evidence type="ECO:0000313" key="3">
    <source>
        <dbReference type="EMBL" id="GAA97812.1"/>
    </source>
</evidence>
<dbReference type="RefSeq" id="XP_014566242.1">
    <property type="nucleotide sequence ID" value="XM_014710756.1"/>
</dbReference>
<evidence type="ECO:0000256" key="2">
    <source>
        <dbReference type="SAM" id="MobiDB-lite"/>
    </source>
</evidence>
<feature type="coiled-coil region" evidence="1">
    <location>
        <begin position="229"/>
        <end position="256"/>
    </location>
</feature>
<proteinExistence type="predicted"/>
<name>G7E4Q2_MIXOS</name>
<dbReference type="EMBL" id="BABT02000142">
    <property type="protein sequence ID" value="GAA97812.1"/>
    <property type="molecule type" value="Genomic_DNA"/>
</dbReference>
<comment type="caution">
    <text evidence="3">The sequence shown here is derived from an EMBL/GenBank/DDBJ whole genome shotgun (WGS) entry which is preliminary data.</text>
</comment>
<reference evidence="3 4" key="2">
    <citation type="journal article" date="2012" name="Open Biol.">
        <title>Characteristics of nucleosomes and linker DNA regions on the genome of the basidiomycete Mixia osmundae revealed by mono- and dinucleosome mapping.</title>
        <authorList>
            <person name="Nishida H."/>
            <person name="Kondo S."/>
            <person name="Matsumoto T."/>
            <person name="Suzuki Y."/>
            <person name="Yoshikawa H."/>
            <person name="Taylor T.D."/>
            <person name="Sugiyama J."/>
        </authorList>
    </citation>
    <scope>NUCLEOTIDE SEQUENCE [LARGE SCALE GENOMIC DNA]</scope>
    <source>
        <strain evidence="4">CBS 9802 / IAM 14324 / JCM 22182 / KY 12970</strain>
    </source>
</reference>
<feature type="region of interest" description="Disordered" evidence="2">
    <location>
        <begin position="31"/>
        <end position="132"/>
    </location>
</feature>
<dbReference type="HOGENOM" id="CLU_1012239_0_0_1"/>
<keyword evidence="4" id="KW-1185">Reference proteome</keyword>
<protein>
    <submittedName>
        <fullName evidence="3">Uncharacterized protein</fullName>
    </submittedName>
</protein>
<sequence length="275" mass="30888">MYVALSRPARLARQTELIRLSFLHTSSNRLQPRTGRTVEELEQDDDHRHDSGELPRAAESGASRYSHHREHVGYDTPAHAPSSREDIMTVHERGEMSDSGEFPMELGPETSKRRSTPDHSDHHHRDLSSMREQGELADNGEFPRHLDDVIAERPTFADRATSTGAAATIMRPRASKANRPSPTPAAQPSRHRLFYRDLLPPILQALALGSIAFYALSLLQMSLDAKYQAENYLAQIAKLEAELAEARTQLETGQGNVRGELVQPKTGWRAWIPFM</sequence>
<feature type="compositionally biased region" description="Basic and acidic residues" evidence="2">
    <location>
        <begin position="82"/>
        <end position="96"/>
    </location>
</feature>
<evidence type="ECO:0000256" key="1">
    <source>
        <dbReference type="SAM" id="Coils"/>
    </source>
</evidence>
<reference evidence="3 4" key="1">
    <citation type="journal article" date="2011" name="J. Gen. Appl. Microbiol.">
        <title>Draft genome sequencing of the enigmatic basidiomycete Mixia osmundae.</title>
        <authorList>
            <person name="Nishida H."/>
            <person name="Nagatsuka Y."/>
            <person name="Sugiyama J."/>
        </authorList>
    </citation>
    <scope>NUCLEOTIDE SEQUENCE [LARGE SCALE GENOMIC DNA]</scope>
    <source>
        <strain evidence="4">CBS 9802 / IAM 14324 / JCM 22182 / KY 12970</strain>
    </source>
</reference>
<dbReference type="InParanoid" id="G7E4Q2"/>
<gene>
    <name evidence="3" type="primary">Mo04491</name>
    <name evidence="3" type="ORF">E5Q_04491</name>
</gene>
<feature type="compositionally biased region" description="Basic and acidic residues" evidence="2">
    <location>
        <begin position="110"/>
        <end position="132"/>
    </location>
</feature>
<dbReference type="Proteomes" id="UP000009131">
    <property type="component" value="Unassembled WGS sequence"/>
</dbReference>